<dbReference type="AlphaFoldDB" id="E8ZHC6"/>
<keyword evidence="2" id="KW-1185">Reference proteome</keyword>
<dbReference type="Proteomes" id="UP000008637">
    <property type="component" value="Chromosome"/>
</dbReference>
<reference evidence="1 2" key="1">
    <citation type="journal article" date="2011" name="J. Bacteriol.">
        <title>Complete genome sequence of Mycoplasma haemofelis, a hemotropic mycoplasma.</title>
        <authorList>
            <person name="Barker E.N."/>
            <person name="Helps C.R."/>
            <person name="Peters I.R."/>
            <person name="Darby A.C."/>
            <person name="Radford A.D."/>
            <person name="Tasker S."/>
        </authorList>
    </citation>
    <scope>NUCLEOTIDE SEQUENCE [LARGE SCALE GENOMIC DNA]</scope>
    <source>
        <strain evidence="1 2">Langford 1</strain>
    </source>
</reference>
<gene>
    <name evidence="1" type="ordered locus">HF1_05390</name>
</gene>
<dbReference type="OrthoDB" id="9829352at2"/>
<accession>E8ZHC6</accession>
<evidence type="ECO:0000313" key="1">
    <source>
        <dbReference type="EMBL" id="CBY92547.1"/>
    </source>
</evidence>
<name>E8ZHC6_MYCHL</name>
<organism evidence="1 2">
    <name type="scientific">Mycoplasma haemofelis (strain Langford 1)</name>
    <name type="common">Haemobartonella felis</name>
    <dbReference type="NCBI Taxonomy" id="941640"/>
    <lineage>
        <taxon>Bacteria</taxon>
        <taxon>Bacillati</taxon>
        <taxon>Mycoplasmatota</taxon>
        <taxon>Mollicutes</taxon>
        <taxon>Mycoplasmataceae</taxon>
        <taxon>Mycoplasma</taxon>
    </lineage>
</organism>
<dbReference type="KEGG" id="mha:HF1_05390"/>
<dbReference type="EMBL" id="FR773153">
    <property type="protein sequence ID" value="CBY92547.1"/>
    <property type="molecule type" value="Genomic_DNA"/>
</dbReference>
<evidence type="ECO:0000313" key="2">
    <source>
        <dbReference type="Proteomes" id="UP000008637"/>
    </source>
</evidence>
<sequence length="208" mass="23155">MNLKGLTLAGVAAAGGGTAVTYGIVKSQSDTKSVAQRLRDEGFELLSSVSPQETLNKVLEVYKKLPENKDKNLSNTDLLNMCNDIFKKDHDNDGDYKKSRRFCVVPKLVSDSPKLKGKTILKNGTNDEDDKADWENLKTKYMVEVNSQKRISSLSSLTGSNNDEWKALRNECKKVLEKDSTDENYDKLIDESLTWCVKDAGGLKLANQ</sequence>
<protein>
    <submittedName>
        <fullName evidence="1">Uncharacterized protein</fullName>
    </submittedName>
</protein>
<dbReference type="HOGENOM" id="CLU_098620_3_0_14"/>
<proteinExistence type="predicted"/>